<dbReference type="EMBL" id="JAGHQL010000059">
    <property type="protein sequence ID" value="KAH0542167.1"/>
    <property type="molecule type" value="Genomic_DNA"/>
</dbReference>
<dbReference type="OrthoDB" id="191601at2759"/>
<dbReference type="GO" id="GO:0009306">
    <property type="term" value="P:protein secretion"/>
    <property type="evidence" value="ECO:0007669"/>
    <property type="project" value="TreeGrafter"/>
</dbReference>
<dbReference type="AlphaFoldDB" id="A0A9P8I2R0"/>
<name>A0A9P8I2R0_9PEZI</name>
<dbReference type="Proteomes" id="UP000698800">
    <property type="component" value="Unassembled WGS sequence"/>
</dbReference>
<dbReference type="PANTHER" id="PTHR17985:SF8">
    <property type="entry name" value="TRANSPORT AND GOLGI ORGANIZATION PROTEIN 2 HOMOLOG"/>
    <property type="match status" value="1"/>
</dbReference>
<evidence type="ECO:0000313" key="3">
    <source>
        <dbReference type="Proteomes" id="UP000698800"/>
    </source>
</evidence>
<organism evidence="2 3">
    <name type="scientific">Glutinoglossum americanum</name>
    <dbReference type="NCBI Taxonomy" id="1670608"/>
    <lineage>
        <taxon>Eukaryota</taxon>
        <taxon>Fungi</taxon>
        <taxon>Dikarya</taxon>
        <taxon>Ascomycota</taxon>
        <taxon>Pezizomycotina</taxon>
        <taxon>Geoglossomycetes</taxon>
        <taxon>Geoglossales</taxon>
        <taxon>Geoglossaceae</taxon>
        <taxon>Glutinoglossum</taxon>
    </lineage>
</organism>
<feature type="compositionally biased region" description="Low complexity" evidence="1">
    <location>
        <begin position="272"/>
        <end position="309"/>
    </location>
</feature>
<evidence type="ECO:0008006" key="4">
    <source>
        <dbReference type="Google" id="ProtNLM"/>
    </source>
</evidence>
<comment type="caution">
    <text evidence="2">The sequence shown here is derived from an EMBL/GenBank/DDBJ whole genome shotgun (WGS) entry which is preliminary data.</text>
</comment>
<protein>
    <recommendedName>
        <fullName evidence="4">DUF833-domain-containing protein</fullName>
    </recommendedName>
</protein>
<accession>A0A9P8I2R0</accession>
<proteinExistence type="predicted"/>
<dbReference type="InterPro" id="IPR008551">
    <property type="entry name" value="TANGO2"/>
</dbReference>
<dbReference type="GO" id="GO:0007030">
    <property type="term" value="P:Golgi organization"/>
    <property type="evidence" value="ECO:0007669"/>
    <property type="project" value="TreeGrafter"/>
</dbReference>
<sequence>MCIVLISTSHPDYALILVNNRDEYLLRPTSPASFWPAPNSHILGGRDLLREEHGTWLGMTTSGQLAVLTNFREDDNFIGGRSRGAMVNAFLTSEVPPGDNGEDATKRFVERLLVPGKDDDNLKGVGGFSLVCGVLRPSPPAPSSSSSSTPAPTAIAPLTVLSNRTEDPSATSWIAHSRNQTYGLSNTIFGEPYPKVTRGKILLADTIARNLSQDAGDKELLIERLLREVLSDDTMPARKEGQSHEDYLGETKHSIFVPAFDDDTPSSHEPSHTSTPQTSSSSSTTSLPATTTNTADPHHLLSTTTLSSTEGLTGKYGTQKQSVILVDWQGGLTFLERTLWDERAREVEVGWGDQRFEFVIEGWKGG</sequence>
<gene>
    <name evidence="2" type="ORF">FGG08_003388</name>
</gene>
<dbReference type="PANTHER" id="PTHR17985">
    <property type="entry name" value="SER/THR-RICH PROTEIN T10 IN DGCR REGION"/>
    <property type="match status" value="1"/>
</dbReference>
<dbReference type="GO" id="GO:0005794">
    <property type="term" value="C:Golgi apparatus"/>
    <property type="evidence" value="ECO:0007669"/>
    <property type="project" value="TreeGrafter"/>
</dbReference>
<evidence type="ECO:0000256" key="1">
    <source>
        <dbReference type="SAM" id="MobiDB-lite"/>
    </source>
</evidence>
<reference evidence="2" key="1">
    <citation type="submission" date="2021-03" db="EMBL/GenBank/DDBJ databases">
        <title>Comparative genomics and phylogenomic investigation of the class Geoglossomycetes provide insights into ecological specialization and systematics.</title>
        <authorList>
            <person name="Melie T."/>
            <person name="Pirro S."/>
            <person name="Miller A.N."/>
            <person name="Quandt A."/>
        </authorList>
    </citation>
    <scope>NUCLEOTIDE SEQUENCE</scope>
    <source>
        <strain evidence="2">GBOQ0MN5Z8</strain>
    </source>
</reference>
<feature type="region of interest" description="Disordered" evidence="1">
    <location>
        <begin position="258"/>
        <end position="311"/>
    </location>
</feature>
<dbReference type="Pfam" id="PF05742">
    <property type="entry name" value="TANGO2"/>
    <property type="match status" value="1"/>
</dbReference>
<evidence type="ECO:0000313" key="2">
    <source>
        <dbReference type="EMBL" id="KAH0542167.1"/>
    </source>
</evidence>
<keyword evidence="3" id="KW-1185">Reference proteome</keyword>